<name>A0A1G9NLS9_9SPHI</name>
<accession>A0A1G9NLS9</accession>
<dbReference type="OrthoDB" id="1490745at2"/>
<protein>
    <submittedName>
        <fullName evidence="1">Uncharacterized protein</fullName>
    </submittedName>
</protein>
<evidence type="ECO:0000313" key="1">
    <source>
        <dbReference type="EMBL" id="SDL86977.1"/>
    </source>
</evidence>
<reference evidence="2" key="1">
    <citation type="submission" date="2016-10" db="EMBL/GenBank/DDBJ databases">
        <authorList>
            <person name="Varghese N."/>
            <person name="Submissions S."/>
        </authorList>
    </citation>
    <scope>NUCLEOTIDE SEQUENCE [LARGE SCALE GENOMIC DNA]</scope>
    <source>
        <strain evidence="2">DSM 19110</strain>
    </source>
</reference>
<dbReference type="Proteomes" id="UP000183200">
    <property type="component" value="Unassembled WGS sequence"/>
</dbReference>
<evidence type="ECO:0000313" key="2">
    <source>
        <dbReference type="Proteomes" id="UP000183200"/>
    </source>
</evidence>
<gene>
    <name evidence="1" type="ORF">SAMN05421820_102358</name>
</gene>
<dbReference type="RefSeq" id="WP_074605243.1">
    <property type="nucleotide sequence ID" value="NZ_FNGY01000002.1"/>
</dbReference>
<dbReference type="EMBL" id="FNGY01000002">
    <property type="protein sequence ID" value="SDL86977.1"/>
    <property type="molecule type" value="Genomic_DNA"/>
</dbReference>
<sequence>MNNIDKAGQENRTFNNSAVSTIDWWKGLNHNWKKNLLANLDFSSLFGKDYCIIFNVIRGPGIYSAYCAAFNERIRKRLDEFIVTEEIVDEILNLKCLVLGSSGLKDAYPLNRFLNLRVLCITDYFNVELFVQAPKMERLKVLYIGYYVHKFKGISNWSSLEHVCYYLSFQSIGEEELSLCKNFKLIHNGESPDPYIPLDPVFFNVD</sequence>
<organism evidence="1 2">
    <name type="scientific">Pedobacter steynii</name>
    <dbReference type="NCBI Taxonomy" id="430522"/>
    <lineage>
        <taxon>Bacteria</taxon>
        <taxon>Pseudomonadati</taxon>
        <taxon>Bacteroidota</taxon>
        <taxon>Sphingobacteriia</taxon>
        <taxon>Sphingobacteriales</taxon>
        <taxon>Sphingobacteriaceae</taxon>
        <taxon>Pedobacter</taxon>
    </lineage>
</organism>
<proteinExistence type="predicted"/>
<keyword evidence="2" id="KW-1185">Reference proteome</keyword>
<dbReference type="AlphaFoldDB" id="A0A1G9NLS9"/>